<keyword evidence="8" id="KW-1003">Cell membrane</keyword>
<feature type="binding site" evidence="8">
    <location>
        <position position="432"/>
    </location>
    <ligand>
        <name>[4Fe-4S] cluster</name>
        <dbReference type="ChEBI" id="CHEBI:49883"/>
        <label>1</label>
    </ligand>
</feature>
<feature type="compositionally biased region" description="Low complexity" evidence="9">
    <location>
        <begin position="654"/>
        <end position="669"/>
    </location>
</feature>
<proteinExistence type="inferred from homology"/>
<name>A0A126PXW7_ALTMA</name>
<feature type="compositionally biased region" description="Basic and acidic residues" evidence="9">
    <location>
        <begin position="680"/>
        <end position="689"/>
    </location>
</feature>
<feature type="binding site" evidence="8">
    <location>
        <position position="428"/>
    </location>
    <ligand>
        <name>[4Fe-4S] cluster</name>
        <dbReference type="ChEBI" id="CHEBI:49883"/>
        <label>2</label>
    </ligand>
</feature>
<keyword evidence="2 8" id="KW-0004">4Fe-4S</keyword>
<keyword evidence="4 8" id="KW-0677">Repeat</keyword>
<dbReference type="InterPro" id="IPR037225">
    <property type="entry name" value="Nuo51_FMN-bd_sf"/>
</dbReference>
<dbReference type="GO" id="GO:0009055">
    <property type="term" value="F:electron transfer activity"/>
    <property type="evidence" value="ECO:0007669"/>
    <property type="project" value="InterPro"/>
</dbReference>
<feature type="binding site" evidence="8">
    <location>
        <position position="393"/>
    </location>
    <ligand>
        <name>[4Fe-4S] cluster</name>
        <dbReference type="ChEBI" id="CHEBI:49883"/>
        <label>2</label>
    </ligand>
</feature>
<dbReference type="Pfam" id="PF12838">
    <property type="entry name" value="Fer4_7"/>
    <property type="match status" value="1"/>
</dbReference>
<evidence type="ECO:0000259" key="10">
    <source>
        <dbReference type="PROSITE" id="PS51379"/>
    </source>
</evidence>
<organism evidence="11 12">
    <name type="scientific">Alteromonas macleodii</name>
    <name type="common">Pseudoalteromonas macleodii</name>
    <dbReference type="NCBI Taxonomy" id="28108"/>
    <lineage>
        <taxon>Bacteria</taxon>
        <taxon>Pseudomonadati</taxon>
        <taxon>Pseudomonadota</taxon>
        <taxon>Gammaproteobacteria</taxon>
        <taxon>Alteromonadales</taxon>
        <taxon>Alteromonadaceae</taxon>
        <taxon>Alteromonas/Salinimonas group</taxon>
        <taxon>Alteromonas</taxon>
    </lineage>
</organism>
<feature type="compositionally biased region" description="Polar residues" evidence="9">
    <location>
        <begin position="924"/>
        <end position="945"/>
    </location>
</feature>
<dbReference type="Pfam" id="PF01512">
    <property type="entry name" value="Complex1_51K"/>
    <property type="match status" value="1"/>
</dbReference>
<evidence type="ECO:0000313" key="11">
    <source>
        <dbReference type="EMBL" id="AMJ97831.1"/>
    </source>
</evidence>
<feature type="compositionally biased region" description="Polar residues" evidence="9">
    <location>
        <begin position="635"/>
        <end position="644"/>
    </location>
</feature>
<dbReference type="InterPro" id="IPR011538">
    <property type="entry name" value="Nuo51_FMN-bd"/>
</dbReference>
<feature type="region of interest" description="Disordered" evidence="9">
    <location>
        <begin position="536"/>
        <end position="990"/>
    </location>
</feature>
<dbReference type="EC" id="7.-.-.-" evidence="8"/>
<evidence type="ECO:0000256" key="2">
    <source>
        <dbReference type="ARBA" id="ARBA00022485"/>
    </source>
</evidence>
<feature type="binding site" evidence="8">
    <location>
        <position position="422"/>
    </location>
    <ligand>
        <name>[4Fe-4S] cluster</name>
        <dbReference type="ChEBI" id="CHEBI:49883"/>
        <label>2</label>
    </ligand>
</feature>
<dbReference type="GO" id="GO:0051539">
    <property type="term" value="F:4 iron, 4 sulfur cluster binding"/>
    <property type="evidence" value="ECO:0007669"/>
    <property type="project" value="UniProtKB-KW"/>
</dbReference>
<evidence type="ECO:0000256" key="9">
    <source>
        <dbReference type="SAM" id="MobiDB-lite"/>
    </source>
</evidence>
<dbReference type="InterPro" id="IPR026902">
    <property type="entry name" value="RnfC_N"/>
</dbReference>
<dbReference type="NCBIfam" id="TIGR01945">
    <property type="entry name" value="rnfC"/>
    <property type="match status" value="1"/>
</dbReference>
<keyword evidence="6 8" id="KW-0408">Iron</keyword>
<dbReference type="RefSeq" id="WP_061094572.1">
    <property type="nucleotide sequence ID" value="NZ_CP014323.1"/>
</dbReference>
<dbReference type="PANTHER" id="PTHR43034">
    <property type="entry name" value="ION-TRANSLOCATING OXIDOREDUCTASE COMPLEX SUBUNIT C"/>
    <property type="match status" value="1"/>
</dbReference>
<feature type="region of interest" description="Disordered" evidence="9">
    <location>
        <begin position="454"/>
        <end position="517"/>
    </location>
</feature>
<dbReference type="PROSITE" id="PS00198">
    <property type="entry name" value="4FE4S_FER_1"/>
    <property type="match status" value="1"/>
</dbReference>
<keyword evidence="8" id="KW-1278">Translocase</keyword>
<keyword evidence="8" id="KW-0997">Cell inner membrane</keyword>
<dbReference type="FunFam" id="3.30.70.20:FF:000044">
    <property type="entry name" value="Ion-translocating oxidoreductase complex subunit C"/>
    <property type="match status" value="1"/>
</dbReference>
<keyword evidence="5 8" id="KW-0249">Electron transport</keyword>
<keyword evidence="8" id="KW-0472">Membrane</keyword>
<feature type="domain" description="4Fe-4S ferredoxin-type" evidence="10">
    <location>
        <begin position="413"/>
        <end position="442"/>
    </location>
</feature>
<feature type="compositionally biased region" description="Polar residues" evidence="9">
    <location>
        <begin position="543"/>
        <end position="552"/>
    </location>
</feature>
<dbReference type="InterPro" id="IPR017900">
    <property type="entry name" value="4Fe4S_Fe_S_CS"/>
</dbReference>
<dbReference type="InterPro" id="IPR010208">
    <property type="entry name" value="Ion_transpt_RnfC/RsxC"/>
</dbReference>
<evidence type="ECO:0000256" key="4">
    <source>
        <dbReference type="ARBA" id="ARBA00022737"/>
    </source>
</evidence>
<feature type="binding site" evidence="8">
    <location>
        <position position="389"/>
    </location>
    <ligand>
        <name>[4Fe-4S] cluster</name>
        <dbReference type="ChEBI" id="CHEBI:49883"/>
        <label>1</label>
    </ligand>
</feature>
<feature type="binding site" evidence="8">
    <location>
        <position position="425"/>
    </location>
    <ligand>
        <name>[4Fe-4S] cluster</name>
        <dbReference type="ChEBI" id="CHEBI:49883"/>
        <label>2</label>
    </ligand>
</feature>
<comment type="subcellular location">
    <subcellularLocation>
        <location evidence="8">Cell inner membrane</location>
        <topology evidence="8">Peripheral membrane protein</topology>
    </subcellularLocation>
</comment>
<dbReference type="OrthoDB" id="9767754at2"/>
<feature type="domain" description="4Fe-4S ferredoxin-type" evidence="10">
    <location>
        <begin position="371"/>
        <end position="403"/>
    </location>
</feature>
<dbReference type="AlphaFoldDB" id="A0A126PXW7"/>
<feature type="compositionally biased region" description="Polar residues" evidence="9">
    <location>
        <begin position="794"/>
        <end position="811"/>
    </location>
</feature>
<dbReference type="Gene3D" id="3.30.70.20">
    <property type="match status" value="1"/>
</dbReference>
<dbReference type="NCBIfam" id="NF003454">
    <property type="entry name" value="PRK05035.1"/>
    <property type="match status" value="1"/>
</dbReference>
<dbReference type="GO" id="GO:0046872">
    <property type="term" value="F:metal ion binding"/>
    <property type="evidence" value="ECO:0007669"/>
    <property type="project" value="UniProtKB-KW"/>
</dbReference>
<dbReference type="Proteomes" id="UP000063991">
    <property type="component" value="Chromosome"/>
</dbReference>
<gene>
    <name evidence="8" type="primary">rnfC</name>
    <name evidence="11" type="ORF">AVL55_06425</name>
</gene>
<dbReference type="Pfam" id="PF13375">
    <property type="entry name" value="RnfC_N"/>
    <property type="match status" value="1"/>
</dbReference>
<feature type="compositionally biased region" description="Polar residues" evidence="9">
    <location>
        <begin position="868"/>
        <end position="895"/>
    </location>
</feature>
<protein>
    <recommendedName>
        <fullName evidence="8">Ion-translocating oxidoreductase complex subunit C</fullName>
        <ecNumber evidence="8">7.-.-.-</ecNumber>
    </recommendedName>
    <alternativeName>
        <fullName evidence="8">Rnf electron transport complex subunit C</fullName>
    </alternativeName>
</protein>
<comment type="cofactor">
    <cofactor evidence="8">
        <name>[4Fe-4S] cluster</name>
        <dbReference type="ChEBI" id="CHEBI:49883"/>
    </cofactor>
    <text evidence="8">Binds 2 [4Fe-4S] clusters per subunit.</text>
</comment>
<dbReference type="Pfam" id="PF10531">
    <property type="entry name" value="SLBB"/>
    <property type="match status" value="1"/>
</dbReference>
<dbReference type="Gene3D" id="3.40.50.11540">
    <property type="entry name" value="NADH-ubiquinone oxidoreductase 51kDa subunit"/>
    <property type="match status" value="1"/>
</dbReference>
<evidence type="ECO:0000313" key="12">
    <source>
        <dbReference type="Proteomes" id="UP000063991"/>
    </source>
</evidence>
<dbReference type="PANTHER" id="PTHR43034:SF2">
    <property type="entry name" value="ION-TRANSLOCATING OXIDOREDUCTASE COMPLEX SUBUNIT C"/>
    <property type="match status" value="1"/>
</dbReference>
<sequence>MYPSFDSIIETLEAGKMYSFPGGVHPDDKKSLSNTSVIKKPSLPELLIVPLRQHIGSDGICCVEVGDSVLKGQILSQSSSPFSVPVHAPTSGEVVAIAPHVVAHPSGLTEMCISIRPDGKDTWCDLSRIANYSDIDKNKLIEAICQAGISGMGGAGFPTHIKTSTSKPVEFLILNGIECEPYITSDDRLMREHAWQIRQGLDILTHLIGPKAIVVAVEDNKPEAFEALNIACQDKKDYRVVSVETKYPAGGEKQLIQVLTGREVPRNGLPADVGVMMFNVGTCYAIADAILHGKPLIERVVTVTGEAVESPSNFRALLGTPVSHLLDEANYNPKKQKAPKVIMGGPMMGFTLSDATIPVVKTTNCLLVPAKKELVDDNAERPCIRCSACADACPVSLLPQQMFWHAKAKEYDKAEEYDLFDCIECGACAYVCPSEIPLVHYYRQAKSEIRIQRDEKNKAEKAKQRFEARKERLEREKREREEKHRKAKEARLAANKAKEQSTVTADSASGAVDASATEAKDKVAAALARAKAKKAAMQANAKGESTTPNTDESGIAVDDKKAQVAAAIARAKAKKAAQAQNESQLEGADNQVEQASSSEDDKKAKAAAAIARAKAKKAAQAQNETQGESADELSVTEQPSNKVSSPEDDKKAKVAAAIARATAKKAAQAGQSVESLSEEQADKHNEKNNESSNNEDNTGLSVEEQKKARIAAAVAKAKAQKAAKNGVNGQTDKPVSKQATPPQVHAQSSNQPKNQPGEKQARIAAAVAKAKAKKAASQKVPTLSSATHDDDVTQDVSSSLKANDQSTSIPNSGERDDNAKATVSNISEAEEKKARIAAAVAKAKAKRAAKQEANQASERTDSYGKEQGPQSLTTFETPDASNTPSEKTKTASSTNEVDEKKARIAAAVTKAKAKKLAQQRKEISTSSPASAEVESNTSQEQSVSPSKEDIKTKTQGNSQPTEQDEKKARIAAAIAKAKAKKAAAEQEKES</sequence>
<evidence type="ECO:0000256" key="3">
    <source>
        <dbReference type="ARBA" id="ARBA00022723"/>
    </source>
</evidence>
<dbReference type="GO" id="GO:0005886">
    <property type="term" value="C:plasma membrane"/>
    <property type="evidence" value="ECO:0007669"/>
    <property type="project" value="UniProtKB-SubCell"/>
</dbReference>
<dbReference type="HAMAP" id="MF_00461">
    <property type="entry name" value="RsxC_RnfC"/>
    <property type="match status" value="1"/>
</dbReference>
<dbReference type="SUPFAM" id="SSF46548">
    <property type="entry name" value="alpha-helical ferredoxin"/>
    <property type="match status" value="1"/>
</dbReference>
<dbReference type="EMBL" id="CP014323">
    <property type="protein sequence ID" value="AMJ97831.1"/>
    <property type="molecule type" value="Genomic_DNA"/>
</dbReference>
<comment type="subunit">
    <text evidence="8">The complex is composed of six subunits: RnfA, RnfB, RnfC, RnfD, RnfE and RnfG.</text>
</comment>
<dbReference type="InterPro" id="IPR019554">
    <property type="entry name" value="Soluble_ligand-bd"/>
</dbReference>
<keyword evidence="7 8" id="KW-0411">Iron-sulfur</keyword>
<feature type="compositionally biased region" description="Low complexity" evidence="9">
    <location>
        <begin position="710"/>
        <end position="724"/>
    </location>
</feature>
<dbReference type="SUPFAM" id="SSF142019">
    <property type="entry name" value="Nqo1 FMN-binding domain-like"/>
    <property type="match status" value="1"/>
</dbReference>
<feature type="binding site" evidence="8">
    <location>
        <position position="386"/>
    </location>
    <ligand>
        <name>[4Fe-4S] cluster</name>
        <dbReference type="ChEBI" id="CHEBI:49883"/>
        <label>1</label>
    </ligand>
</feature>
<dbReference type="InterPro" id="IPR017896">
    <property type="entry name" value="4Fe4S_Fe-S-bd"/>
</dbReference>
<comment type="function">
    <text evidence="8">Part of a membrane-bound complex that couples electron transfer with translocation of ions across the membrane.</text>
</comment>
<comment type="similarity">
    <text evidence="8">Belongs to the 4Fe4S bacterial-type ferredoxin family. RnfC subfamily.</text>
</comment>
<reference evidence="11 12" key="1">
    <citation type="submission" date="2015-12" db="EMBL/GenBank/DDBJ databases">
        <authorList>
            <person name="Shamseldin A."/>
            <person name="Moawad H."/>
            <person name="Abd El-Rahim W.M."/>
            <person name="Sadowsky M.J."/>
        </authorList>
    </citation>
    <scope>NUCLEOTIDE SEQUENCE [LARGE SCALE GENOMIC DNA]</scope>
    <source>
        <strain evidence="11 12">D7</strain>
    </source>
</reference>
<keyword evidence="3 8" id="KW-0479">Metal-binding</keyword>
<feature type="binding site" evidence="8">
    <location>
        <position position="383"/>
    </location>
    <ligand>
        <name>[4Fe-4S] cluster</name>
        <dbReference type="ChEBI" id="CHEBI:49883"/>
        <label>1</label>
    </ligand>
</feature>
<feature type="compositionally biased region" description="Basic and acidic residues" evidence="9">
    <location>
        <begin position="454"/>
        <end position="484"/>
    </location>
</feature>
<keyword evidence="1 8" id="KW-0813">Transport</keyword>
<evidence type="ECO:0000256" key="7">
    <source>
        <dbReference type="ARBA" id="ARBA00023014"/>
    </source>
</evidence>
<feature type="compositionally biased region" description="Low complexity" evidence="9">
    <location>
        <begin position="503"/>
        <end position="517"/>
    </location>
</feature>
<evidence type="ECO:0000256" key="1">
    <source>
        <dbReference type="ARBA" id="ARBA00022448"/>
    </source>
</evidence>
<feature type="compositionally biased region" description="Polar residues" evidence="9">
    <location>
        <begin position="727"/>
        <end position="754"/>
    </location>
</feature>
<evidence type="ECO:0000256" key="6">
    <source>
        <dbReference type="ARBA" id="ARBA00023004"/>
    </source>
</evidence>
<accession>A0A126PXW7</accession>
<dbReference type="PROSITE" id="PS51379">
    <property type="entry name" value="4FE4S_FER_2"/>
    <property type="match status" value="2"/>
</dbReference>
<dbReference type="GO" id="GO:0022900">
    <property type="term" value="P:electron transport chain"/>
    <property type="evidence" value="ECO:0007669"/>
    <property type="project" value="UniProtKB-UniRule"/>
</dbReference>
<evidence type="ECO:0000256" key="5">
    <source>
        <dbReference type="ARBA" id="ARBA00022982"/>
    </source>
</evidence>
<evidence type="ECO:0000256" key="8">
    <source>
        <dbReference type="HAMAP-Rule" id="MF_00461"/>
    </source>
</evidence>